<feature type="transmembrane region" description="Helical" evidence="11">
    <location>
        <begin position="1061"/>
        <end position="1089"/>
    </location>
</feature>
<dbReference type="InterPro" id="IPR050173">
    <property type="entry name" value="ABC_transporter_C-like"/>
</dbReference>
<feature type="transmembrane region" description="Helical" evidence="11">
    <location>
        <begin position="389"/>
        <end position="410"/>
    </location>
</feature>
<dbReference type="Gene3D" id="1.20.1560.10">
    <property type="entry name" value="ABC transporter type 1, transmembrane domain"/>
    <property type="match status" value="2"/>
</dbReference>
<dbReference type="VEuPathDB" id="FungiDB:CNC05860"/>
<name>Q5KJN9_CRYD1</name>
<comment type="subcellular location">
    <subcellularLocation>
        <location evidence="1">Vacuole membrane</location>
        <topology evidence="1">Multi-pass membrane protein</topology>
    </subcellularLocation>
</comment>
<dbReference type="Pfam" id="PF00664">
    <property type="entry name" value="ABC_membrane"/>
    <property type="match status" value="2"/>
</dbReference>
<dbReference type="GeneID" id="3256724"/>
<dbReference type="Gene3D" id="3.40.50.300">
    <property type="entry name" value="P-loop containing nucleotide triphosphate hydrolases"/>
    <property type="match status" value="2"/>
</dbReference>
<organism evidence="14 15">
    <name type="scientific">Cryptococcus deneoformans (strain JEC21 / ATCC MYA-565)</name>
    <name type="common">Cryptococcus neoformans var. neoformans serotype D</name>
    <dbReference type="NCBI Taxonomy" id="214684"/>
    <lineage>
        <taxon>Eukaryota</taxon>
        <taxon>Fungi</taxon>
        <taxon>Dikarya</taxon>
        <taxon>Basidiomycota</taxon>
        <taxon>Agaricomycotina</taxon>
        <taxon>Tremellomycetes</taxon>
        <taxon>Tremellales</taxon>
        <taxon>Cryptococcaceae</taxon>
        <taxon>Cryptococcus</taxon>
        <taxon>Cryptococcus neoformans species complex</taxon>
    </lineage>
</organism>
<feature type="transmembrane region" description="Helical" evidence="11">
    <location>
        <begin position="1133"/>
        <end position="1155"/>
    </location>
</feature>
<proteinExistence type="inferred from homology"/>
<dbReference type="Proteomes" id="UP000002149">
    <property type="component" value="Chromosome 3"/>
</dbReference>
<dbReference type="PANTHER" id="PTHR24223">
    <property type="entry name" value="ATP-BINDING CASSETTE SUB-FAMILY C"/>
    <property type="match status" value="1"/>
</dbReference>
<feature type="transmembrane region" description="Helical" evidence="11">
    <location>
        <begin position="1018"/>
        <end position="1041"/>
    </location>
</feature>
<dbReference type="CDD" id="cd03244">
    <property type="entry name" value="ABCC_MRP_domain2"/>
    <property type="match status" value="1"/>
</dbReference>
<dbReference type="GO" id="GO:0055085">
    <property type="term" value="P:transmembrane transport"/>
    <property type="evidence" value="ECO:0000318"/>
    <property type="project" value="GO_Central"/>
</dbReference>
<keyword evidence="8" id="KW-1278">Translocase</keyword>
<evidence type="ECO:0000256" key="11">
    <source>
        <dbReference type="SAM" id="Phobius"/>
    </source>
</evidence>
<protein>
    <submittedName>
        <fullName evidence="14">Metal resistance protein ycf1, putative</fullName>
    </submittedName>
</protein>
<dbReference type="InterPro" id="IPR056227">
    <property type="entry name" value="TMD0_ABC"/>
</dbReference>
<dbReference type="GO" id="GO:0005524">
    <property type="term" value="F:ATP binding"/>
    <property type="evidence" value="ECO:0007669"/>
    <property type="project" value="UniProtKB-KW"/>
</dbReference>
<dbReference type="PROSITE" id="PS50929">
    <property type="entry name" value="ABC_TM1F"/>
    <property type="match status" value="2"/>
</dbReference>
<evidence type="ECO:0000256" key="9">
    <source>
        <dbReference type="ARBA" id="ARBA00022989"/>
    </source>
</evidence>
<feature type="transmembrane region" description="Helical" evidence="11">
    <location>
        <begin position="1250"/>
        <end position="1271"/>
    </location>
</feature>
<dbReference type="InterPro" id="IPR011527">
    <property type="entry name" value="ABC1_TM_dom"/>
</dbReference>
<feature type="domain" description="ABC transmembrane type-1" evidence="13">
    <location>
        <begin position="347"/>
        <end position="633"/>
    </location>
</feature>
<dbReference type="FunFam" id="3.40.50.300:FF:000610">
    <property type="entry name" value="Multidrug resistance-associated ABC transporter"/>
    <property type="match status" value="1"/>
</dbReference>
<evidence type="ECO:0000256" key="1">
    <source>
        <dbReference type="ARBA" id="ARBA00004128"/>
    </source>
</evidence>
<dbReference type="Pfam" id="PF00005">
    <property type="entry name" value="ABC_tran"/>
    <property type="match status" value="2"/>
</dbReference>
<feature type="transmembrane region" description="Helical" evidence="11">
    <location>
        <begin position="93"/>
        <end position="115"/>
    </location>
</feature>
<keyword evidence="5" id="KW-0677">Repeat</keyword>
<dbReference type="PROSITE" id="PS00211">
    <property type="entry name" value="ABC_TRANSPORTER_1"/>
    <property type="match status" value="2"/>
</dbReference>
<reference evidence="14 15" key="1">
    <citation type="journal article" date="2005" name="Science">
        <title>The genome of the basidiomycetous yeast and human pathogen Cryptococcus neoformans.</title>
        <authorList>
            <person name="Loftus B.J."/>
            <person name="Fung E."/>
            <person name="Roncaglia P."/>
            <person name="Rowley D."/>
            <person name="Amedeo P."/>
            <person name="Bruno D."/>
            <person name="Vamathevan J."/>
            <person name="Miranda M."/>
            <person name="Anderson I.J."/>
            <person name="Fraser J.A."/>
            <person name="Allen J.E."/>
            <person name="Bosdet I.E."/>
            <person name="Brent M.R."/>
            <person name="Chiu R."/>
            <person name="Doering T.L."/>
            <person name="Donlin M.J."/>
            <person name="D'Souza C.A."/>
            <person name="Fox D.S."/>
            <person name="Grinberg V."/>
            <person name="Fu J."/>
            <person name="Fukushima M."/>
            <person name="Haas B.J."/>
            <person name="Huang J.C."/>
            <person name="Janbon G."/>
            <person name="Jones S.J."/>
            <person name="Koo H.L."/>
            <person name="Krzywinski M.I."/>
            <person name="Kwon-Chung J.K."/>
            <person name="Lengeler K.B."/>
            <person name="Maiti R."/>
            <person name="Marra M.A."/>
            <person name="Marra R.E."/>
            <person name="Mathewson C.A."/>
            <person name="Mitchell T.G."/>
            <person name="Pertea M."/>
            <person name="Riggs F.R."/>
            <person name="Salzberg S.L."/>
            <person name="Schein J.E."/>
            <person name="Shvartsbeyn A."/>
            <person name="Shin H."/>
            <person name="Shumway M."/>
            <person name="Specht C.A."/>
            <person name="Suh B.B."/>
            <person name="Tenney A."/>
            <person name="Utterback T.R."/>
            <person name="Wickes B.L."/>
            <person name="Wortman J.R."/>
            <person name="Wye N.H."/>
            <person name="Kronstad J.W."/>
            <person name="Lodge J.K."/>
            <person name="Heitman J."/>
            <person name="Davis R.W."/>
            <person name="Fraser C.M."/>
            <person name="Hyman R.W."/>
        </authorList>
    </citation>
    <scope>NUCLEOTIDE SEQUENCE [LARGE SCALE GENOMIC DNA]</scope>
    <source>
        <strain evidence="15">JEC21 / ATCC MYA-565</strain>
    </source>
</reference>
<dbReference type="InterPro" id="IPR036640">
    <property type="entry name" value="ABC1_TM_sf"/>
</dbReference>
<feature type="transmembrane region" description="Helical" evidence="11">
    <location>
        <begin position="42"/>
        <end position="61"/>
    </location>
</feature>
<evidence type="ECO:0000256" key="2">
    <source>
        <dbReference type="ARBA" id="ARBA00009726"/>
    </source>
</evidence>
<evidence type="ECO:0000256" key="5">
    <source>
        <dbReference type="ARBA" id="ARBA00022737"/>
    </source>
</evidence>
<keyword evidence="9 11" id="KW-1133">Transmembrane helix</keyword>
<dbReference type="CDD" id="cd18595">
    <property type="entry name" value="ABC_6TM_MRP1_2_3_6_D1_like"/>
    <property type="match status" value="1"/>
</dbReference>
<dbReference type="InParanoid" id="Q5KJN9"/>
<dbReference type="PROSITE" id="PS50893">
    <property type="entry name" value="ABC_TRANSPORTER_2"/>
    <property type="match status" value="2"/>
</dbReference>
<sequence>MTAQAAFEAFASKHTRPYDCTFPPKIVSSHRDLDFTQCFEHAVLLPAPLAFFTLLALSQILRITRQLKKGGLNGGLAWITRSRRSERICSTKVGFLAASAVFSLVSLCLTFKNISVNLLSAAHYLLLFVTLLSLIHLTALNHHTSRTSSTIILLFYPTYLLVFAIRLRTMIVSGALNSGLTHSTSGRLLLARQAFWFASIIAALPAFLLELYSPEKKWQRWNAPWKRNGKIALEDDEEEEADGIENLDGQGAVPGKNAYGDVESPVSTANIYEILTFSWLTPLLSLGTRKYLGEEDMWALPSEDSAEALSNRLAETWKSQAEQVKAGKKKSASLKIALVKAYGGPYIVAGILKALYDMINFLQPQLLRLLLNFVSSYTSERPMPPVTGYAIAVLMFISANVGTAVLHQYFQRCFTTTMRIRGGLVTLIYRKALVLSNGEKSGRTTGDIVNLQSVDAVRIADVCQYGHIAWSGPFQILIAFISLYRLVGWQAFMGVAVMVVSLPANTLISRFNKRYHRRLMKVKDTRTRTMNEILNNIKSIKLYGWEQAFANKIYDIRNNQELKMLRKIGIVMAGSNFIWQGTPFLVAFSTFATFAFTSDKPLTSEIIFPAISLFQLLSFPMAMFANILNSIIEASVSVGRLESFLAADELNPNARTVIRPSEDPQGEPQKGDTVVSIKNGEFRWLEGSTEPILQDIDLEVKKGELIALIGRVGDGKSSLLGAILGEMTRSDGSVTLRGEVAYFSQNSWILSATVKDNIVFGHRFDKQFYEQVLDACALRQDLAVLPSGDMTEVGEKGVSLSGGQKARICLARAVYARADIYLLDDPLAAVDSHVGRHIFDKVIGPNGLLASKARILCTNAVTFLPQADQIISLRRGIVLERGTYEEAMNDSSSELYKLITGLGKQSAMGDGQDSGQGSGATTPTVVGQEEVVVVEEPEGVEDSEEAEIVTGADSPKQRKAYRQLSRDIMRRSSVVSLRTAKRDALRDLRESAKPKERSEKGNVKREVYREFIKASSKWGVAVFIGAMSLAQGLNILSNFVLRAWASANSDSSGEMPSVTKYLLIYGIVGISGSVANVVSVATLKIVCALKSSRSLHDRSFGALMKSPLSFFELTPTGRILNLFSRDIFVIDEVLIMALGGFFRTSVSVLGTVVVIAMGTPLVLLVFIPLGYLYRIVMRFYLATSRELKRLDAVSRSPVFSFFGETLSGLPVIRGYGQSARFIANNEARVDRNQACFMPAMTINRWLAVRLEFLGSCLMFSTALTSVAALIMSNSVDAGLVGLLMSYTISVTGTLNWLVRSASEVEQNIVSVERVLGYANLDSEAPDFIPETKPASTWPQEGSIEFDHFSMKYRPELDFVLRDVCIKINGGERVGVCGRTGAGKSSLTLALFRIIEAAGGKIFIDGVDISTIGLHDLRTIVSIIPQDPQLFEGTLRNNIDPTESASDADMWRALEQAHLKDHVMNNMGGSLDAEVSEGGSNLSAGQRQLLCFARAMLRKTKILVLDEATSSIDLETDEAVQQILRGPDFKDVTTITIAHRINTIIDSHRVLVMSEGRVAEYDTPQVLMQRPESLFFSLVQEAGLENAI</sequence>
<accession>Q55WK7</accession>
<feature type="transmembrane region" description="Helical" evidence="11">
    <location>
        <begin position="121"/>
        <end position="140"/>
    </location>
</feature>
<dbReference type="SMART" id="SM00382">
    <property type="entry name" value="AAA"/>
    <property type="match status" value="2"/>
</dbReference>
<feature type="transmembrane region" description="Helical" evidence="11">
    <location>
        <begin position="194"/>
        <end position="212"/>
    </location>
</feature>
<dbReference type="FunFam" id="1.20.1560.10:FF:000010">
    <property type="entry name" value="Multidrug resistance-associated ABC transporter"/>
    <property type="match status" value="1"/>
</dbReference>
<evidence type="ECO:0000256" key="3">
    <source>
        <dbReference type="ARBA" id="ARBA00022448"/>
    </source>
</evidence>
<feature type="transmembrane region" description="Helical" evidence="11">
    <location>
        <begin position="1161"/>
        <end position="1181"/>
    </location>
</feature>
<evidence type="ECO:0000313" key="14">
    <source>
        <dbReference type="EMBL" id="AAW42503.1"/>
    </source>
</evidence>
<keyword evidence="15" id="KW-1185">Reference proteome</keyword>
<dbReference type="RefSeq" id="XP_569810.1">
    <property type="nucleotide sequence ID" value="XM_569810.2"/>
</dbReference>
<dbReference type="HOGENOM" id="CLU_000604_27_3_1"/>
<dbReference type="KEGG" id="cne:CNC05860"/>
<dbReference type="OrthoDB" id="6500128at2759"/>
<keyword evidence="6" id="KW-0547">Nucleotide-binding</keyword>
<feature type="transmembrane region" description="Helical" evidence="11">
    <location>
        <begin position="337"/>
        <end position="356"/>
    </location>
</feature>
<dbReference type="Pfam" id="PF24357">
    <property type="entry name" value="TMD0_ABC"/>
    <property type="match status" value="1"/>
</dbReference>
<evidence type="ECO:0000256" key="4">
    <source>
        <dbReference type="ARBA" id="ARBA00022692"/>
    </source>
</evidence>
<accession>Q5KJN9</accession>
<comment type="similarity">
    <text evidence="2">Belongs to the ABC transporter superfamily. ABCC family. Conjugate transporter (TC 3.A.1.208) subfamily.</text>
</comment>
<dbReference type="SUPFAM" id="SSF90123">
    <property type="entry name" value="ABC transporter transmembrane region"/>
    <property type="match status" value="2"/>
</dbReference>
<dbReference type="InterPro" id="IPR027417">
    <property type="entry name" value="P-loop_NTPase"/>
</dbReference>
<keyword evidence="3" id="KW-0813">Transport</keyword>
<keyword evidence="4 11" id="KW-0812">Transmembrane</keyword>
<evidence type="ECO:0000256" key="6">
    <source>
        <dbReference type="ARBA" id="ARBA00022741"/>
    </source>
</evidence>
<dbReference type="SUPFAM" id="SSF52540">
    <property type="entry name" value="P-loop containing nucleoside triphosphate hydrolases"/>
    <property type="match status" value="2"/>
</dbReference>
<dbReference type="FunFam" id="1.20.1560.10:FF:000078">
    <property type="entry name" value="Unplaced genomic scaffold supercont1.1, whole genome shotgun sequence"/>
    <property type="match status" value="1"/>
</dbReference>
<feature type="domain" description="ABC transmembrane type-1" evidence="13">
    <location>
        <begin position="1021"/>
        <end position="1306"/>
    </location>
</feature>
<feature type="transmembrane region" description="Helical" evidence="11">
    <location>
        <begin position="492"/>
        <end position="511"/>
    </location>
</feature>
<dbReference type="FunCoup" id="Q5KJN9">
    <property type="interactions" value="109"/>
</dbReference>
<evidence type="ECO:0000259" key="13">
    <source>
        <dbReference type="PROSITE" id="PS50929"/>
    </source>
</evidence>
<dbReference type="EMBL" id="AE017343">
    <property type="protein sequence ID" value="AAW42503.1"/>
    <property type="molecule type" value="Genomic_DNA"/>
</dbReference>
<evidence type="ECO:0000256" key="7">
    <source>
        <dbReference type="ARBA" id="ARBA00022840"/>
    </source>
</evidence>
<feature type="transmembrane region" description="Helical" evidence="11">
    <location>
        <begin position="568"/>
        <end position="594"/>
    </location>
</feature>
<dbReference type="PANTHER" id="PTHR24223:SF443">
    <property type="entry name" value="MULTIDRUG-RESISTANCE LIKE PROTEIN 1, ISOFORM I"/>
    <property type="match status" value="1"/>
</dbReference>
<dbReference type="FunFam" id="3.40.50.300:FF:000450">
    <property type="entry name" value="ABC transporter C family member 2"/>
    <property type="match status" value="1"/>
</dbReference>
<dbReference type="GO" id="GO:0000329">
    <property type="term" value="C:fungal-type vacuole membrane"/>
    <property type="evidence" value="ECO:0000318"/>
    <property type="project" value="GO_Central"/>
</dbReference>
<dbReference type="eggNOG" id="KOG0054">
    <property type="taxonomic scope" value="Eukaryota"/>
</dbReference>
<dbReference type="PaxDb" id="214684-Q5KJN9"/>
<dbReference type="GO" id="GO:0140359">
    <property type="term" value="F:ABC-type transporter activity"/>
    <property type="evidence" value="ECO:0000318"/>
    <property type="project" value="GO_Central"/>
</dbReference>
<feature type="transmembrane region" description="Helical" evidence="11">
    <location>
        <begin position="468"/>
        <end position="486"/>
    </location>
</feature>
<feature type="transmembrane region" description="Helical" evidence="11">
    <location>
        <begin position="152"/>
        <end position="174"/>
    </location>
</feature>
<gene>
    <name evidence="14" type="ordered locus">CNC05860</name>
</gene>
<feature type="transmembrane region" description="Helical" evidence="11">
    <location>
        <begin position="606"/>
        <end position="628"/>
    </location>
</feature>
<evidence type="ECO:0000259" key="12">
    <source>
        <dbReference type="PROSITE" id="PS50893"/>
    </source>
</evidence>
<dbReference type="OMA" id="CFETGMR"/>
<feature type="domain" description="ABC transporter" evidence="12">
    <location>
        <begin position="675"/>
        <end position="900"/>
    </location>
</feature>
<dbReference type="CDD" id="cd03250">
    <property type="entry name" value="ABCC_MRP_domain1"/>
    <property type="match status" value="1"/>
</dbReference>
<dbReference type="CDD" id="cd18603">
    <property type="entry name" value="ABC_6TM_MRP1_2_3_6_D2_like"/>
    <property type="match status" value="1"/>
</dbReference>
<evidence type="ECO:0000256" key="10">
    <source>
        <dbReference type="ARBA" id="ARBA00023136"/>
    </source>
</evidence>
<feature type="domain" description="ABC transporter" evidence="12">
    <location>
        <begin position="1343"/>
        <end position="1579"/>
    </location>
</feature>
<dbReference type="GO" id="GO:0016887">
    <property type="term" value="F:ATP hydrolysis activity"/>
    <property type="evidence" value="ECO:0007669"/>
    <property type="project" value="InterPro"/>
</dbReference>
<keyword evidence="7" id="KW-0067">ATP-binding</keyword>
<dbReference type="InterPro" id="IPR003593">
    <property type="entry name" value="AAA+_ATPase"/>
</dbReference>
<dbReference type="InterPro" id="IPR003439">
    <property type="entry name" value="ABC_transporter-like_ATP-bd"/>
</dbReference>
<keyword evidence="10 11" id="KW-0472">Membrane</keyword>
<dbReference type="InterPro" id="IPR017871">
    <property type="entry name" value="ABC_transporter-like_CS"/>
</dbReference>
<evidence type="ECO:0000313" key="15">
    <source>
        <dbReference type="Proteomes" id="UP000002149"/>
    </source>
</evidence>
<dbReference type="STRING" id="214684.Q5KJN9"/>
<evidence type="ECO:0000256" key="8">
    <source>
        <dbReference type="ARBA" id="ARBA00022967"/>
    </source>
</evidence>